<feature type="chain" id="PRO_5038458781" evidence="8">
    <location>
        <begin position="25"/>
        <end position="337"/>
    </location>
</feature>
<reference evidence="9 10" key="1">
    <citation type="submission" date="2019-07" db="EMBL/GenBank/DDBJ databases">
        <title>R&amp;d 2014.</title>
        <authorList>
            <person name="Klenk H.-P."/>
        </authorList>
    </citation>
    <scope>NUCLEOTIDE SEQUENCE [LARGE SCALE GENOMIC DNA]</scope>
    <source>
        <strain evidence="9 10">DSM 45764</strain>
    </source>
</reference>
<protein>
    <submittedName>
        <fullName evidence="9">Zinc/manganese transport system substrate-binding protein</fullName>
    </submittedName>
</protein>
<evidence type="ECO:0000313" key="9">
    <source>
        <dbReference type="EMBL" id="TWH74634.1"/>
    </source>
</evidence>
<dbReference type="InterPro" id="IPR050492">
    <property type="entry name" value="Bact_metal-bind_prot9"/>
</dbReference>
<dbReference type="GO" id="GO:0030313">
    <property type="term" value="C:cell envelope"/>
    <property type="evidence" value="ECO:0007669"/>
    <property type="project" value="UniProtKB-SubCell"/>
</dbReference>
<accession>A0A562IVR8</accession>
<name>A0A562IVR8_9ACTN</name>
<proteinExistence type="inferred from homology"/>
<dbReference type="PANTHER" id="PTHR42953:SF1">
    <property type="entry name" value="METAL-BINDING PROTEIN HI_0362-RELATED"/>
    <property type="match status" value="1"/>
</dbReference>
<comment type="similarity">
    <text evidence="5">Belongs to the bacterial solute-binding protein 9 family.</text>
</comment>
<evidence type="ECO:0000256" key="7">
    <source>
        <dbReference type="SAM" id="MobiDB-lite"/>
    </source>
</evidence>
<evidence type="ECO:0000256" key="1">
    <source>
        <dbReference type="ARBA" id="ARBA00004196"/>
    </source>
</evidence>
<dbReference type="Proteomes" id="UP000321490">
    <property type="component" value="Unassembled WGS sequence"/>
</dbReference>
<feature type="compositionally biased region" description="Acidic residues" evidence="7">
    <location>
        <begin position="139"/>
        <end position="152"/>
    </location>
</feature>
<sequence>MPRPAPLRRPALAALAATATLTLAACGTSGGAGTTTAEADAGNCPGEVLDVVVSVSQWGDVVEQLAGDCATVTTVLASSAVDPHDYEATSADIAAFTDAELVVVNGADYDHWAEDAIASLDTAPAVVDAAEVVGVETEEHAEEEHAEEEHADGEEGHAHGGVNPHLWYSPEYVQAVATAVTEQLTELSPDAADHFTEQAEAWEADLQAYLDELSALQSAAAGRSYAATESVFEYTAEAIGLTDATPEGYREAASNEAEPAPGDVAAFEAALSDGSVDVLVYNSQTEGSIPEQLRASAEAADVPVVEVTESVPDDESSFIAWQLSQLEQLSDALGGGQ</sequence>
<gene>
    <name evidence="9" type="ORF">JD78_03179</name>
</gene>
<feature type="region of interest" description="Disordered" evidence="7">
    <location>
        <begin position="137"/>
        <end position="164"/>
    </location>
</feature>
<dbReference type="PROSITE" id="PS51257">
    <property type="entry name" value="PROKAR_LIPOPROTEIN"/>
    <property type="match status" value="1"/>
</dbReference>
<dbReference type="GO" id="GO:0030001">
    <property type="term" value="P:metal ion transport"/>
    <property type="evidence" value="ECO:0007669"/>
    <property type="project" value="InterPro"/>
</dbReference>
<organism evidence="9 10">
    <name type="scientific">Modestobacter roseus</name>
    <dbReference type="NCBI Taxonomy" id="1181884"/>
    <lineage>
        <taxon>Bacteria</taxon>
        <taxon>Bacillati</taxon>
        <taxon>Actinomycetota</taxon>
        <taxon>Actinomycetes</taxon>
        <taxon>Geodermatophilales</taxon>
        <taxon>Geodermatophilaceae</taxon>
        <taxon>Modestobacter</taxon>
    </lineage>
</organism>
<keyword evidence="10" id="KW-1185">Reference proteome</keyword>
<evidence type="ECO:0000256" key="6">
    <source>
        <dbReference type="SAM" id="Coils"/>
    </source>
</evidence>
<dbReference type="PRINTS" id="PR00690">
    <property type="entry name" value="ADHESNFAMILY"/>
</dbReference>
<dbReference type="EMBL" id="VLKF01000001">
    <property type="protein sequence ID" value="TWH74634.1"/>
    <property type="molecule type" value="Genomic_DNA"/>
</dbReference>
<evidence type="ECO:0000256" key="2">
    <source>
        <dbReference type="ARBA" id="ARBA00022448"/>
    </source>
</evidence>
<dbReference type="InterPro" id="IPR006128">
    <property type="entry name" value="Lipoprotein_PsaA-like"/>
</dbReference>
<dbReference type="Pfam" id="PF01297">
    <property type="entry name" value="ZnuA"/>
    <property type="match status" value="1"/>
</dbReference>
<evidence type="ECO:0000313" key="10">
    <source>
        <dbReference type="Proteomes" id="UP000321490"/>
    </source>
</evidence>
<dbReference type="GO" id="GO:0007155">
    <property type="term" value="P:cell adhesion"/>
    <property type="evidence" value="ECO:0007669"/>
    <property type="project" value="InterPro"/>
</dbReference>
<dbReference type="Gene3D" id="3.40.50.1980">
    <property type="entry name" value="Nitrogenase molybdenum iron protein domain"/>
    <property type="match status" value="2"/>
</dbReference>
<dbReference type="AlphaFoldDB" id="A0A562IVR8"/>
<comment type="subcellular location">
    <subcellularLocation>
        <location evidence="1">Cell envelope</location>
    </subcellularLocation>
</comment>
<keyword evidence="3" id="KW-0479">Metal-binding</keyword>
<feature type="coiled-coil region" evidence="6">
    <location>
        <begin position="192"/>
        <end position="219"/>
    </location>
</feature>
<dbReference type="PANTHER" id="PTHR42953">
    <property type="entry name" value="HIGH-AFFINITY ZINC UPTAKE SYSTEM PROTEIN ZNUA-RELATED"/>
    <property type="match status" value="1"/>
</dbReference>
<evidence type="ECO:0000256" key="8">
    <source>
        <dbReference type="SAM" id="SignalP"/>
    </source>
</evidence>
<keyword evidence="2 5" id="KW-0813">Transport</keyword>
<evidence type="ECO:0000256" key="5">
    <source>
        <dbReference type="RuleBase" id="RU003512"/>
    </source>
</evidence>
<comment type="caution">
    <text evidence="9">The sequence shown here is derived from an EMBL/GenBank/DDBJ whole genome shotgun (WGS) entry which is preliminary data.</text>
</comment>
<keyword evidence="4 8" id="KW-0732">Signal</keyword>
<dbReference type="GO" id="GO:0046872">
    <property type="term" value="F:metal ion binding"/>
    <property type="evidence" value="ECO:0007669"/>
    <property type="project" value="UniProtKB-KW"/>
</dbReference>
<evidence type="ECO:0000256" key="4">
    <source>
        <dbReference type="ARBA" id="ARBA00022729"/>
    </source>
</evidence>
<feature type="signal peptide" evidence="8">
    <location>
        <begin position="1"/>
        <end position="24"/>
    </location>
</feature>
<dbReference type="SUPFAM" id="SSF53807">
    <property type="entry name" value="Helical backbone' metal receptor"/>
    <property type="match status" value="1"/>
</dbReference>
<evidence type="ECO:0000256" key="3">
    <source>
        <dbReference type="ARBA" id="ARBA00022723"/>
    </source>
</evidence>
<dbReference type="RefSeq" id="WP_166521227.1">
    <property type="nucleotide sequence ID" value="NZ_VLKF01000001.1"/>
</dbReference>
<keyword evidence="6" id="KW-0175">Coiled coil</keyword>
<dbReference type="InterPro" id="IPR006127">
    <property type="entry name" value="ZnuA-like"/>
</dbReference>